<feature type="transmembrane region" description="Helical" evidence="7">
    <location>
        <begin position="159"/>
        <end position="180"/>
    </location>
</feature>
<evidence type="ECO:0000313" key="9">
    <source>
        <dbReference type="Proteomes" id="UP000094236"/>
    </source>
</evidence>
<dbReference type="EMBL" id="KV454012">
    <property type="protein sequence ID" value="ODV96613.1"/>
    <property type="molecule type" value="Genomic_DNA"/>
</dbReference>
<name>A0A1E4TXV2_PACTA</name>
<dbReference type="SUPFAM" id="SSF81321">
    <property type="entry name" value="Family A G protein-coupled receptor-like"/>
    <property type="match status" value="1"/>
</dbReference>
<evidence type="ECO:0000256" key="6">
    <source>
        <dbReference type="SAM" id="MobiDB-lite"/>
    </source>
</evidence>
<feature type="transmembrane region" description="Helical" evidence="7">
    <location>
        <begin position="36"/>
        <end position="54"/>
    </location>
</feature>
<feature type="transmembrane region" description="Helical" evidence="7">
    <location>
        <begin position="95"/>
        <end position="114"/>
    </location>
</feature>
<keyword evidence="9" id="KW-1185">Reference proteome</keyword>
<dbReference type="InterPro" id="IPR043476">
    <property type="entry name" value="Yro2-like_7TM"/>
</dbReference>
<evidence type="ECO:0000256" key="2">
    <source>
        <dbReference type="ARBA" id="ARBA00008130"/>
    </source>
</evidence>
<dbReference type="PANTHER" id="PTHR28286">
    <property type="match status" value="1"/>
</dbReference>
<reference evidence="9" key="1">
    <citation type="submission" date="2016-05" db="EMBL/GenBank/DDBJ databases">
        <title>Comparative genomics of biotechnologically important yeasts.</title>
        <authorList>
            <consortium name="DOE Joint Genome Institute"/>
            <person name="Riley R."/>
            <person name="Haridas S."/>
            <person name="Wolfe K.H."/>
            <person name="Lopes M.R."/>
            <person name="Hittinger C.T."/>
            <person name="Goker M."/>
            <person name="Salamov A."/>
            <person name="Wisecaver J."/>
            <person name="Long T.M."/>
            <person name="Aerts A.L."/>
            <person name="Barry K."/>
            <person name="Choi C."/>
            <person name="Clum A."/>
            <person name="Coughlan A.Y."/>
            <person name="Deshpande S."/>
            <person name="Douglass A.P."/>
            <person name="Hanson S.J."/>
            <person name="Klenk H.-P."/>
            <person name="Labutti K."/>
            <person name="Lapidus A."/>
            <person name="Lindquist E."/>
            <person name="Lipzen A."/>
            <person name="Meier-Kolthoff J.P."/>
            <person name="Ohm R.A."/>
            <person name="Otillar R.P."/>
            <person name="Pangilinan J."/>
            <person name="Peng Y."/>
            <person name="Rokas A."/>
            <person name="Rosa C.A."/>
            <person name="Scheuner C."/>
            <person name="Sibirny A.A."/>
            <person name="Slot J.C."/>
            <person name="Stielow J.B."/>
            <person name="Sun H."/>
            <person name="Kurtzman C.P."/>
            <person name="Blackwell M."/>
            <person name="Grigoriev I.V."/>
            <person name="Jeffries T.W."/>
        </authorList>
    </citation>
    <scope>NUCLEOTIDE SEQUENCE [LARGE SCALE GENOMIC DNA]</scope>
    <source>
        <strain evidence="9">NRRL Y-2460</strain>
    </source>
</reference>
<keyword evidence="4 7" id="KW-1133">Transmembrane helix</keyword>
<feature type="compositionally biased region" description="Polar residues" evidence="6">
    <location>
        <begin position="211"/>
        <end position="223"/>
    </location>
</feature>
<dbReference type="OrthoDB" id="536545at2759"/>
<evidence type="ECO:0000256" key="7">
    <source>
        <dbReference type="SAM" id="Phobius"/>
    </source>
</evidence>
<dbReference type="AlphaFoldDB" id="A0A1E4TXV2"/>
<protein>
    <submittedName>
        <fullName evidence="8">Uncharacterized protein</fullName>
    </submittedName>
</protein>
<dbReference type="GO" id="GO:0005886">
    <property type="term" value="C:plasma membrane"/>
    <property type="evidence" value="ECO:0007669"/>
    <property type="project" value="TreeGrafter"/>
</dbReference>
<feature type="region of interest" description="Disordered" evidence="6">
    <location>
        <begin position="190"/>
        <end position="230"/>
    </location>
</feature>
<proteinExistence type="inferred from homology"/>
<evidence type="ECO:0000256" key="4">
    <source>
        <dbReference type="ARBA" id="ARBA00022989"/>
    </source>
</evidence>
<feature type="transmembrane region" description="Helical" evidence="7">
    <location>
        <begin position="66"/>
        <end position="89"/>
    </location>
</feature>
<dbReference type="PANTHER" id="PTHR28286:SF1">
    <property type="entry name" value="30 KDA HEAT SHOCK PROTEIN-RELATED"/>
    <property type="match status" value="1"/>
</dbReference>
<evidence type="ECO:0000313" key="8">
    <source>
        <dbReference type="EMBL" id="ODV96613.1"/>
    </source>
</evidence>
<comment type="subcellular location">
    <subcellularLocation>
        <location evidence="1">Membrane</location>
        <topology evidence="1">Multi-pass membrane protein</topology>
    </subcellularLocation>
</comment>
<evidence type="ECO:0000256" key="3">
    <source>
        <dbReference type="ARBA" id="ARBA00022692"/>
    </source>
</evidence>
<dbReference type="Proteomes" id="UP000094236">
    <property type="component" value="Unassembled WGS sequence"/>
</dbReference>
<keyword evidence="3 7" id="KW-0812">Transmembrane</keyword>
<dbReference type="CDD" id="cd15239">
    <property type="entry name" value="7tm_YRO2_fungal-like"/>
    <property type="match status" value="1"/>
</dbReference>
<gene>
    <name evidence="8" type="ORF">PACTADRAFT_48444</name>
</gene>
<dbReference type="Pfam" id="PF01036">
    <property type="entry name" value="Bac_rhodopsin"/>
    <property type="match status" value="1"/>
</dbReference>
<dbReference type="GO" id="GO:0005783">
    <property type="term" value="C:endoplasmic reticulum"/>
    <property type="evidence" value="ECO:0007669"/>
    <property type="project" value="TreeGrafter"/>
</dbReference>
<accession>A0A1E4TXV2</accession>
<dbReference type="Gene3D" id="1.20.1070.10">
    <property type="entry name" value="Rhodopsin 7-helix transmembrane proteins"/>
    <property type="match status" value="1"/>
</dbReference>
<sequence>MASNLGWTAIEAEFNHVTTSDQSETPGIRQVFYARYIGWFLSWPGVLYALELVAHQGNLEYNLKTLSSLALEIGSTEIYVLGLLIGILIKSTYKWGYFTFAVAAQLFAIGIIFNRFLVELKTPIKYVLVFSFITLLWILYPICWGLSEGGNVIQVDSEAAFYGVLDVLLFGFVPLALSFLNEKTDDQLTYPEAASEAPEGKKEEAPAARQSGETAVQAETQDGNEVAEQV</sequence>
<dbReference type="SMART" id="SM01021">
    <property type="entry name" value="Bac_rhodopsin"/>
    <property type="match status" value="1"/>
</dbReference>
<comment type="similarity">
    <text evidence="2">Belongs to the archaeal/bacterial/fungal opsin family.</text>
</comment>
<feature type="transmembrane region" description="Helical" evidence="7">
    <location>
        <begin position="126"/>
        <end position="147"/>
    </location>
</feature>
<dbReference type="InterPro" id="IPR001425">
    <property type="entry name" value="Arc/bac/fun_rhodopsins"/>
</dbReference>
<evidence type="ECO:0000256" key="1">
    <source>
        <dbReference type="ARBA" id="ARBA00004141"/>
    </source>
</evidence>
<organism evidence="8 9">
    <name type="scientific">Pachysolen tannophilus NRRL Y-2460</name>
    <dbReference type="NCBI Taxonomy" id="669874"/>
    <lineage>
        <taxon>Eukaryota</taxon>
        <taxon>Fungi</taxon>
        <taxon>Dikarya</taxon>
        <taxon>Ascomycota</taxon>
        <taxon>Saccharomycotina</taxon>
        <taxon>Pichiomycetes</taxon>
        <taxon>Pachysolenaceae</taxon>
        <taxon>Pachysolen</taxon>
    </lineage>
</organism>
<keyword evidence="5 7" id="KW-0472">Membrane</keyword>
<evidence type="ECO:0000256" key="5">
    <source>
        <dbReference type="ARBA" id="ARBA00023136"/>
    </source>
</evidence>
<dbReference type="PRINTS" id="PR00251">
    <property type="entry name" value="BACTRLOPSIN"/>
</dbReference>